<evidence type="ECO:0000259" key="15">
    <source>
        <dbReference type="PROSITE" id="PS50011"/>
    </source>
</evidence>
<dbReference type="InterPro" id="IPR001245">
    <property type="entry name" value="Ser-Thr/Tyr_kinase_cat_dom"/>
</dbReference>
<dbReference type="FunFam" id="1.10.510.10:FF:000095">
    <property type="entry name" value="protein STRUBBELIG-RECEPTOR FAMILY 8"/>
    <property type="match status" value="1"/>
</dbReference>
<dbReference type="SMART" id="SM00220">
    <property type="entry name" value="S_TKc"/>
    <property type="match status" value="1"/>
</dbReference>
<reference evidence="16" key="1">
    <citation type="submission" date="2016-03" db="EMBL/GenBank/DDBJ databases">
        <title>Mechanisms controlling the formation of the plant cell surface in tip-growing cells are functionally conserved among land plants.</title>
        <authorList>
            <person name="Honkanen S."/>
            <person name="Jones V.A."/>
            <person name="Morieri G."/>
            <person name="Champion C."/>
            <person name="Hetherington A.J."/>
            <person name="Kelly S."/>
            <person name="Saint-Marcoux D."/>
            <person name="Proust H."/>
            <person name="Prescott H."/>
            <person name="Dolan L."/>
        </authorList>
    </citation>
    <scope>NUCLEOTIDE SEQUENCE [LARGE SCALE GENOMIC DNA]</scope>
    <source>
        <tissue evidence="16">Whole gametophyte</tissue>
    </source>
</reference>
<sequence length="848" mass="93398">MLTGSFRLKTCWCERTGAHLEQFTREADLWALLRRCSGEVFLARIEWRPYGTIGSVLSPPAEDDGQKGPMFYEMGSYVDVVLTGAHADFERKRSVTSCGTSLDSNSPIGVIFIVNAVEVLRDTFHLSNWTGDPCGNVTWIKCSGITNSKVETLDLTSYNLTGNLPAEISNLQNLLYLLLADNPQLSGPLPDLSGLSLMQIFNARNCSLTGNIPDLKTSNSLSTLDLQMNDFHGSIPAGLFQGNIRYMYLNDNPHLSGGIPSTSPLTAIENFGLQDCNLSGNVPSFNTATNMEFIYLQNNRLTSFPPDLQMLTQLRQIHLYNNDITGNLPDLPAASSQGTDQNYVEWLLLDYNNLSGSIQKEIGNLLNVKQLNLSHNHFSGPIPDEFGNLNKLEILDLRNNQFSGAVPLTLAKLPNLKALWLDNNNFTEIPQVLRDKLGSNMTYDSNVKIIGVSSKSGLSTGALAGIVVAVFGCILAFAVLAFIQKRRRMKTGEDQVSKGDMPKSATSFPLKTIKSITQNFTTLIGKGGFGSVYYGKLSDGNEVAVKVRSPDSKQGADEFLNEVRLLSRLHHRSLVSLVGYCLEAQQQILLYEYMEQGTLHDHLYRSGSSSNPSTSTMSSNSSSTLREILSWKKRLEVVIEAARGLEYLHKDCKPPIIHRDVKSANILLDDRLQAKVSDLGISKQAPELDTEEALVYSGMGVSTVIKGTFGYMDPEYYSRRRLTIKSDVYSFGVVLLEIITCKRPQTLRFPGSAATTLTEWVLDAVNANEVESIVDPLLGSQYDRESVLSVARIALSCLHPEGAQRPNMGDIVRTLTQALQMEGRYTDSSVPAAMDDESEDANLNSVCN</sequence>
<evidence type="ECO:0000313" key="17">
    <source>
        <dbReference type="Proteomes" id="UP000077202"/>
    </source>
</evidence>
<evidence type="ECO:0000256" key="11">
    <source>
        <dbReference type="ARBA" id="ARBA00023136"/>
    </source>
</evidence>
<keyword evidence="11 14" id="KW-0472">Membrane</keyword>
<evidence type="ECO:0000256" key="7">
    <source>
        <dbReference type="ARBA" id="ARBA00022741"/>
    </source>
</evidence>
<dbReference type="SMART" id="SM00369">
    <property type="entry name" value="LRR_TYP"/>
    <property type="match status" value="6"/>
</dbReference>
<dbReference type="PROSITE" id="PS50011">
    <property type="entry name" value="PROTEIN_KINASE_DOM"/>
    <property type="match status" value="1"/>
</dbReference>
<dbReference type="PROSITE" id="PS00108">
    <property type="entry name" value="PROTEIN_KINASE_ST"/>
    <property type="match status" value="1"/>
</dbReference>
<gene>
    <name evidence="16" type="ORF">AXG93_2865s1040</name>
</gene>
<evidence type="ECO:0000313" key="16">
    <source>
        <dbReference type="EMBL" id="OAE28663.1"/>
    </source>
</evidence>
<feature type="binding site" evidence="12">
    <location>
        <position position="546"/>
    </location>
    <ligand>
        <name>ATP</name>
        <dbReference type="ChEBI" id="CHEBI:30616"/>
    </ligand>
</feature>
<keyword evidence="4" id="KW-0808">Transferase</keyword>
<evidence type="ECO:0000256" key="5">
    <source>
        <dbReference type="ARBA" id="ARBA00022692"/>
    </source>
</evidence>
<proteinExistence type="predicted"/>
<dbReference type="FunFam" id="3.30.200.20:FF:000039">
    <property type="entry name" value="receptor-like protein kinase FERONIA"/>
    <property type="match status" value="1"/>
</dbReference>
<dbReference type="InterPro" id="IPR008271">
    <property type="entry name" value="Ser/Thr_kinase_AS"/>
</dbReference>
<keyword evidence="7 12" id="KW-0547">Nucleotide-binding</keyword>
<dbReference type="EMBL" id="LVLJ01001706">
    <property type="protein sequence ID" value="OAE28663.1"/>
    <property type="molecule type" value="Genomic_DNA"/>
</dbReference>
<dbReference type="InterPro" id="IPR011009">
    <property type="entry name" value="Kinase-like_dom_sf"/>
</dbReference>
<dbReference type="PROSITE" id="PS51450">
    <property type="entry name" value="LRR"/>
    <property type="match status" value="1"/>
</dbReference>
<evidence type="ECO:0000256" key="1">
    <source>
        <dbReference type="ARBA" id="ARBA00004370"/>
    </source>
</evidence>
<evidence type="ECO:0000256" key="14">
    <source>
        <dbReference type="SAM" id="Phobius"/>
    </source>
</evidence>
<dbReference type="GO" id="GO:0005524">
    <property type="term" value="F:ATP binding"/>
    <property type="evidence" value="ECO:0007669"/>
    <property type="project" value="UniProtKB-UniRule"/>
</dbReference>
<dbReference type="Gene3D" id="1.10.510.10">
    <property type="entry name" value="Transferase(Phosphotransferase) domain 1"/>
    <property type="match status" value="1"/>
</dbReference>
<evidence type="ECO:0000256" key="4">
    <source>
        <dbReference type="ARBA" id="ARBA00022679"/>
    </source>
</evidence>
<accession>A0A176W7F9</accession>
<protein>
    <recommendedName>
        <fullName evidence="15">Protein kinase domain-containing protein</fullName>
    </recommendedName>
</protein>
<dbReference type="Pfam" id="PF07714">
    <property type="entry name" value="PK_Tyr_Ser-Thr"/>
    <property type="match status" value="1"/>
</dbReference>
<evidence type="ECO:0000256" key="8">
    <source>
        <dbReference type="ARBA" id="ARBA00022777"/>
    </source>
</evidence>
<name>A0A176W7F9_MARPO</name>
<keyword evidence="17" id="KW-1185">Reference proteome</keyword>
<comment type="subcellular location">
    <subcellularLocation>
        <location evidence="1">Membrane</location>
    </subcellularLocation>
</comment>
<dbReference type="InterPro" id="IPR001611">
    <property type="entry name" value="Leu-rich_rpt"/>
</dbReference>
<evidence type="ECO:0000256" key="9">
    <source>
        <dbReference type="ARBA" id="ARBA00022840"/>
    </source>
</evidence>
<keyword evidence="3" id="KW-0433">Leucine-rich repeat</keyword>
<feature type="domain" description="Protein kinase" evidence="15">
    <location>
        <begin position="518"/>
        <end position="819"/>
    </location>
</feature>
<keyword evidence="8" id="KW-0418">Kinase</keyword>
<keyword evidence="2" id="KW-0723">Serine/threonine-protein kinase</keyword>
<evidence type="ECO:0000256" key="12">
    <source>
        <dbReference type="PROSITE-ProRule" id="PRU10141"/>
    </source>
</evidence>
<dbReference type="PROSITE" id="PS00107">
    <property type="entry name" value="PROTEIN_KINASE_ATP"/>
    <property type="match status" value="1"/>
</dbReference>
<dbReference type="InterPro" id="IPR003591">
    <property type="entry name" value="Leu-rich_rpt_typical-subtyp"/>
</dbReference>
<dbReference type="Gene3D" id="3.80.10.10">
    <property type="entry name" value="Ribonuclease Inhibitor"/>
    <property type="match status" value="3"/>
</dbReference>
<dbReference type="Pfam" id="PF12799">
    <property type="entry name" value="LRR_4"/>
    <property type="match status" value="1"/>
</dbReference>
<dbReference type="Pfam" id="PF13855">
    <property type="entry name" value="LRR_8"/>
    <property type="match status" value="1"/>
</dbReference>
<dbReference type="Gene3D" id="3.30.200.20">
    <property type="entry name" value="Phosphorylase Kinase, domain 1"/>
    <property type="match status" value="1"/>
</dbReference>
<dbReference type="SUPFAM" id="SSF52058">
    <property type="entry name" value="L domain-like"/>
    <property type="match status" value="2"/>
</dbReference>
<evidence type="ECO:0000256" key="6">
    <source>
        <dbReference type="ARBA" id="ARBA00022737"/>
    </source>
</evidence>
<dbReference type="PANTHER" id="PTHR48006:SF84">
    <property type="entry name" value="REPEAT TRANSMEMBRANE PROTEIN KINASE, PUTATIVE, EXPRESSED-RELATED"/>
    <property type="match status" value="1"/>
</dbReference>
<dbReference type="InterPro" id="IPR025875">
    <property type="entry name" value="Leu-rich_rpt_4"/>
</dbReference>
<dbReference type="InterPro" id="IPR017441">
    <property type="entry name" value="Protein_kinase_ATP_BS"/>
</dbReference>
<keyword evidence="10 14" id="KW-1133">Transmembrane helix</keyword>
<evidence type="ECO:0000256" key="3">
    <source>
        <dbReference type="ARBA" id="ARBA00022614"/>
    </source>
</evidence>
<dbReference type="SUPFAM" id="SSF56112">
    <property type="entry name" value="Protein kinase-like (PK-like)"/>
    <property type="match status" value="1"/>
</dbReference>
<keyword evidence="5 14" id="KW-0812">Transmembrane</keyword>
<dbReference type="Proteomes" id="UP000077202">
    <property type="component" value="Unassembled WGS sequence"/>
</dbReference>
<evidence type="ECO:0000256" key="10">
    <source>
        <dbReference type="ARBA" id="ARBA00022989"/>
    </source>
</evidence>
<dbReference type="PANTHER" id="PTHR48006">
    <property type="entry name" value="LEUCINE-RICH REPEAT-CONTAINING PROTEIN DDB_G0281931-RELATED"/>
    <property type="match status" value="1"/>
</dbReference>
<dbReference type="FunFam" id="3.80.10.10:FF:000383">
    <property type="entry name" value="Leucine-rich repeat receptor protein kinase EMS1"/>
    <property type="match status" value="1"/>
</dbReference>
<evidence type="ECO:0000256" key="13">
    <source>
        <dbReference type="SAM" id="MobiDB-lite"/>
    </source>
</evidence>
<dbReference type="CDD" id="cd14066">
    <property type="entry name" value="STKc_IRAK"/>
    <property type="match status" value="1"/>
</dbReference>
<dbReference type="InterPro" id="IPR051824">
    <property type="entry name" value="LRR_Rcpt-Like_S/T_Kinase"/>
</dbReference>
<dbReference type="AlphaFoldDB" id="A0A176W7F9"/>
<keyword evidence="6" id="KW-0677">Repeat</keyword>
<dbReference type="GO" id="GO:0016020">
    <property type="term" value="C:membrane"/>
    <property type="evidence" value="ECO:0007669"/>
    <property type="project" value="UniProtKB-SubCell"/>
</dbReference>
<comment type="caution">
    <text evidence="16">The sequence shown here is derived from an EMBL/GenBank/DDBJ whole genome shotgun (WGS) entry which is preliminary data.</text>
</comment>
<dbReference type="InterPro" id="IPR000719">
    <property type="entry name" value="Prot_kinase_dom"/>
</dbReference>
<dbReference type="InterPro" id="IPR032675">
    <property type="entry name" value="LRR_dom_sf"/>
</dbReference>
<feature type="transmembrane region" description="Helical" evidence="14">
    <location>
        <begin position="462"/>
        <end position="483"/>
    </location>
</feature>
<feature type="region of interest" description="Disordered" evidence="13">
    <location>
        <begin position="826"/>
        <end position="848"/>
    </location>
</feature>
<evidence type="ECO:0000256" key="2">
    <source>
        <dbReference type="ARBA" id="ARBA00022527"/>
    </source>
</evidence>
<keyword evidence="9 12" id="KW-0067">ATP-binding</keyword>
<organism evidence="16 17">
    <name type="scientific">Marchantia polymorpha subsp. ruderalis</name>
    <dbReference type="NCBI Taxonomy" id="1480154"/>
    <lineage>
        <taxon>Eukaryota</taxon>
        <taxon>Viridiplantae</taxon>
        <taxon>Streptophyta</taxon>
        <taxon>Embryophyta</taxon>
        <taxon>Marchantiophyta</taxon>
        <taxon>Marchantiopsida</taxon>
        <taxon>Marchantiidae</taxon>
        <taxon>Marchantiales</taxon>
        <taxon>Marchantiaceae</taxon>
        <taxon>Marchantia</taxon>
    </lineage>
</organism>
<dbReference type="GO" id="GO:0004674">
    <property type="term" value="F:protein serine/threonine kinase activity"/>
    <property type="evidence" value="ECO:0007669"/>
    <property type="project" value="UniProtKB-KW"/>
</dbReference>